<sequence length="138" mass="14243">MAEIAGGEEVDYESLPTSSVPINMVAGALAGIAEHSLMYPLDSVKTRMQILSPNPAAIYTGVANALTRITTTEGFNTLWRGVNSVIVGAGPAHALYFATYEKCKEVFVGDGTGNVHLAHAGAGACAAAASDALMNPFD</sequence>
<evidence type="ECO:0000256" key="9">
    <source>
        <dbReference type="RuleBase" id="RU000488"/>
    </source>
</evidence>
<dbReference type="GO" id="GO:0048250">
    <property type="term" value="P:iron import into the mitochondrion"/>
    <property type="evidence" value="ECO:0007669"/>
    <property type="project" value="TreeGrafter"/>
</dbReference>
<feature type="non-terminal residue" evidence="10">
    <location>
        <position position="138"/>
    </location>
</feature>
<keyword evidence="3 9" id="KW-0813">Transport</keyword>
<evidence type="ECO:0000313" key="11">
    <source>
        <dbReference type="Proteomes" id="UP000269721"/>
    </source>
</evidence>
<evidence type="ECO:0000256" key="6">
    <source>
        <dbReference type="ARBA" id="ARBA00023128"/>
    </source>
</evidence>
<evidence type="ECO:0000313" key="10">
    <source>
        <dbReference type="EMBL" id="RKO86087.1"/>
    </source>
</evidence>
<evidence type="ECO:0000256" key="8">
    <source>
        <dbReference type="PROSITE-ProRule" id="PRU00282"/>
    </source>
</evidence>
<organism evidence="10 11">
    <name type="scientific">Blyttiomyces helicus</name>
    <dbReference type="NCBI Taxonomy" id="388810"/>
    <lineage>
        <taxon>Eukaryota</taxon>
        <taxon>Fungi</taxon>
        <taxon>Fungi incertae sedis</taxon>
        <taxon>Chytridiomycota</taxon>
        <taxon>Chytridiomycota incertae sedis</taxon>
        <taxon>Chytridiomycetes</taxon>
        <taxon>Chytridiomycetes incertae sedis</taxon>
        <taxon>Blyttiomyces</taxon>
    </lineage>
</organism>
<evidence type="ECO:0000256" key="5">
    <source>
        <dbReference type="ARBA" id="ARBA00022989"/>
    </source>
</evidence>
<reference evidence="11" key="1">
    <citation type="journal article" date="2018" name="Nat. Microbiol.">
        <title>Leveraging single-cell genomics to expand the fungal tree of life.</title>
        <authorList>
            <person name="Ahrendt S.R."/>
            <person name="Quandt C.A."/>
            <person name="Ciobanu D."/>
            <person name="Clum A."/>
            <person name="Salamov A."/>
            <person name="Andreopoulos B."/>
            <person name="Cheng J.F."/>
            <person name="Woyke T."/>
            <person name="Pelin A."/>
            <person name="Henrissat B."/>
            <person name="Reynolds N.K."/>
            <person name="Benny G.L."/>
            <person name="Smith M.E."/>
            <person name="James T.Y."/>
            <person name="Grigoriev I.V."/>
        </authorList>
    </citation>
    <scope>NUCLEOTIDE SEQUENCE [LARGE SCALE GENOMIC DNA]</scope>
</reference>
<proteinExistence type="inferred from homology"/>
<dbReference type="GO" id="GO:0015093">
    <property type="term" value="F:ferrous iron transmembrane transporter activity"/>
    <property type="evidence" value="ECO:0007669"/>
    <property type="project" value="TreeGrafter"/>
</dbReference>
<keyword evidence="11" id="KW-1185">Reference proteome</keyword>
<comment type="subcellular location">
    <subcellularLocation>
        <location evidence="1">Mitochondrion membrane</location>
        <topology evidence="1">Multi-pass membrane protein</topology>
    </subcellularLocation>
</comment>
<dbReference type="InterPro" id="IPR018108">
    <property type="entry name" value="MCP_transmembrane"/>
</dbReference>
<name>A0A4V1IQC6_9FUNG</name>
<comment type="similarity">
    <text evidence="2 9">Belongs to the mitochondrial carrier (TC 2.A.29) family.</text>
</comment>
<dbReference type="PANTHER" id="PTHR45758">
    <property type="entry name" value="MITOFERRIN-1-RELATED"/>
    <property type="match status" value="1"/>
</dbReference>
<evidence type="ECO:0000256" key="4">
    <source>
        <dbReference type="ARBA" id="ARBA00022692"/>
    </source>
</evidence>
<evidence type="ECO:0000256" key="7">
    <source>
        <dbReference type="ARBA" id="ARBA00023136"/>
    </source>
</evidence>
<keyword evidence="7 8" id="KW-0472">Membrane</keyword>
<dbReference type="AlphaFoldDB" id="A0A4V1IQC6"/>
<feature type="repeat" description="Solcar" evidence="8">
    <location>
        <begin position="18"/>
        <end position="106"/>
    </location>
</feature>
<dbReference type="OrthoDB" id="43906at2759"/>
<dbReference type="Proteomes" id="UP000269721">
    <property type="component" value="Unassembled WGS sequence"/>
</dbReference>
<keyword evidence="6" id="KW-0496">Mitochondrion</keyword>
<accession>A0A4V1IQC6</accession>
<evidence type="ECO:0000256" key="1">
    <source>
        <dbReference type="ARBA" id="ARBA00004225"/>
    </source>
</evidence>
<dbReference type="Gene3D" id="1.50.40.10">
    <property type="entry name" value="Mitochondrial carrier domain"/>
    <property type="match status" value="1"/>
</dbReference>
<dbReference type="InterPro" id="IPR023395">
    <property type="entry name" value="MCP_dom_sf"/>
</dbReference>
<protein>
    <submittedName>
        <fullName evidence="10">Mitochondrial carrier domain-containing protein</fullName>
    </submittedName>
</protein>
<dbReference type="PANTHER" id="PTHR45758:SF4">
    <property type="entry name" value="MITOFERRIN-1"/>
    <property type="match status" value="1"/>
</dbReference>
<keyword evidence="5" id="KW-1133">Transmembrane helix</keyword>
<dbReference type="GO" id="GO:0031966">
    <property type="term" value="C:mitochondrial membrane"/>
    <property type="evidence" value="ECO:0007669"/>
    <property type="project" value="UniProtKB-SubCell"/>
</dbReference>
<dbReference type="Pfam" id="PF00153">
    <property type="entry name" value="Mito_carr"/>
    <property type="match status" value="1"/>
</dbReference>
<dbReference type="PROSITE" id="PS50920">
    <property type="entry name" value="SOLCAR"/>
    <property type="match status" value="1"/>
</dbReference>
<dbReference type="EMBL" id="KZ998488">
    <property type="protein sequence ID" value="RKO86087.1"/>
    <property type="molecule type" value="Genomic_DNA"/>
</dbReference>
<evidence type="ECO:0000256" key="2">
    <source>
        <dbReference type="ARBA" id="ARBA00006375"/>
    </source>
</evidence>
<dbReference type="SUPFAM" id="SSF103506">
    <property type="entry name" value="Mitochondrial carrier"/>
    <property type="match status" value="1"/>
</dbReference>
<evidence type="ECO:0000256" key="3">
    <source>
        <dbReference type="ARBA" id="ARBA00022448"/>
    </source>
</evidence>
<gene>
    <name evidence="10" type="ORF">BDK51DRAFT_34935</name>
</gene>
<keyword evidence="4 8" id="KW-0812">Transmembrane</keyword>